<dbReference type="Proteomes" id="UP000297245">
    <property type="component" value="Unassembled WGS sequence"/>
</dbReference>
<dbReference type="OrthoDB" id="3261222at2759"/>
<sequence>MHTAKSENVAHFLGVLVDEELRWKQQHALMVRRGQAWVTQFRRVTKVSDGMAAQHIRQLYKSKAVPRMLYVKHPRLTKHISPLHTLLHEFNLKPNQLETRKPVRFDAQWDPGLTTCIWNDDNTAVEACESDDTDLQFFTDGSGYKGGVGAWAVMYWDGEEVDVLRYRLGDTLHHEVYKGECVGLLLALHMLSEQDEFVNASRRLHHVFGDIPPVPRKDDDDDDE</sequence>
<organism evidence="1 2">
    <name type="scientific">Dendrothele bispora (strain CBS 962.96)</name>
    <dbReference type="NCBI Taxonomy" id="1314807"/>
    <lineage>
        <taxon>Eukaryota</taxon>
        <taxon>Fungi</taxon>
        <taxon>Dikarya</taxon>
        <taxon>Basidiomycota</taxon>
        <taxon>Agaricomycotina</taxon>
        <taxon>Agaricomycetes</taxon>
        <taxon>Agaricomycetidae</taxon>
        <taxon>Agaricales</taxon>
        <taxon>Agaricales incertae sedis</taxon>
        <taxon>Dendrothele</taxon>
    </lineage>
</organism>
<dbReference type="EMBL" id="ML179097">
    <property type="protein sequence ID" value="THV00898.1"/>
    <property type="molecule type" value="Genomic_DNA"/>
</dbReference>
<evidence type="ECO:0000313" key="2">
    <source>
        <dbReference type="Proteomes" id="UP000297245"/>
    </source>
</evidence>
<name>A0A4S8ME72_DENBC</name>
<proteinExistence type="predicted"/>
<evidence type="ECO:0008006" key="3">
    <source>
        <dbReference type="Google" id="ProtNLM"/>
    </source>
</evidence>
<accession>A0A4S8ME72</accession>
<gene>
    <name evidence="1" type="ORF">K435DRAFT_793735</name>
</gene>
<reference evidence="1 2" key="1">
    <citation type="journal article" date="2019" name="Nat. Ecol. Evol.">
        <title>Megaphylogeny resolves global patterns of mushroom evolution.</title>
        <authorList>
            <person name="Varga T."/>
            <person name="Krizsan K."/>
            <person name="Foldi C."/>
            <person name="Dima B."/>
            <person name="Sanchez-Garcia M."/>
            <person name="Sanchez-Ramirez S."/>
            <person name="Szollosi G.J."/>
            <person name="Szarkandi J.G."/>
            <person name="Papp V."/>
            <person name="Albert L."/>
            <person name="Andreopoulos W."/>
            <person name="Angelini C."/>
            <person name="Antonin V."/>
            <person name="Barry K.W."/>
            <person name="Bougher N.L."/>
            <person name="Buchanan P."/>
            <person name="Buyck B."/>
            <person name="Bense V."/>
            <person name="Catcheside P."/>
            <person name="Chovatia M."/>
            <person name="Cooper J."/>
            <person name="Damon W."/>
            <person name="Desjardin D."/>
            <person name="Finy P."/>
            <person name="Geml J."/>
            <person name="Haridas S."/>
            <person name="Hughes K."/>
            <person name="Justo A."/>
            <person name="Karasinski D."/>
            <person name="Kautmanova I."/>
            <person name="Kiss B."/>
            <person name="Kocsube S."/>
            <person name="Kotiranta H."/>
            <person name="LaButti K.M."/>
            <person name="Lechner B.E."/>
            <person name="Liimatainen K."/>
            <person name="Lipzen A."/>
            <person name="Lukacs Z."/>
            <person name="Mihaltcheva S."/>
            <person name="Morgado L.N."/>
            <person name="Niskanen T."/>
            <person name="Noordeloos M.E."/>
            <person name="Ohm R.A."/>
            <person name="Ortiz-Santana B."/>
            <person name="Ovrebo C."/>
            <person name="Racz N."/>
            <person name="Riley R."/>
            <person name="Savchenko A."/>
            <person name="Shiryaev A."/>
            <person name="Soop K."/>
            <person name="Spirin V."/>
            <person name="Szebenyi C."/>
            <person name="Tomsovsky M."/>
            <person name="Tulloss R.E."/>
            <person name="Uehling J."/>
            <person name="Grigoriev I.V."/>
            <person name="Vagvolgyi C."/>
            <person name="Papp T."/>
            <person name="Martin F.M."/>
            <person name="Miettinen O."/>
            <person name="Hibbett D.S."/>
            <person name="Nagy L.G."/>
        </authorList>
    </citation>
    <scope>NUCLEOTIDE SEQUENCE [LARGE SCALE GENOMIC DNA]</scope>
    <source>
        <strain evidence="1 2">CBS 962.96</strain>
    </source>
</reference>
<evidence type="ECO:0000313" key="1">
    <source>
        <dbReference type="EMBL" id="THV00898.1"/>
    </source>
</evidence>
<dbReference type="AlphaFoldDB" id="A0A4S8ME72"/>
<protein>
    <recommendedName>
        <fullName evidence="3">RNase H type-1 domain-containing protein</fullName>
    </recommendedName>
</protein>
<keyword evidence="2" id="KW-1185">Reference proteome</keyword>